<keyword evidence="3" id="KW-1185">Reference proteome</keyword>
<name>A0ABZ0KRY4_STRC4</name>
<accession>A0ABZ0KRY4</accession>
<dbReference type="RefSeq" id="WP_317928253.1">
    <property type="nucleotide sequence ID" value="NZ_CP137525.1"/>
</dbReference>
<evidence type="ECO:0000313" key="2">
    <source>
        <dbReference type="EMBL" id="WOT40581.1"/>
    </source>
</evidence>
<dbReference type="EMBL" id="CP137525">
    <property type="protein sequence ID" value="WOT40581.1"/>
    <property type="molecule type" value="Genomic_DNA"/>
</dbReference>
<gene>
    <name evidence="2" type="ORF">R5U08_41515</name>
</gene>
<protein>
    <submittedName>
        <fullName evidence="2">Uncharacterized protein</fullName>
    </submittedName>
</protein>
<sequence>MSVQCAASASFTPPVIQAGFAAAAALDESEVSAGFGEQVAAVEAAAGVHHEHRGGDGDGRRPTSTTAATRARIHVSDRLHRRHARCGPPR</sequence>
<geneLocation type="plasmid" evidence="2 3">
    <name>unnamed</name>
</geneLocation>
<evidence type="ECO:0000256" key="1">
    <source>
        <dbReference type="SAM" id="MobiDB-lite"/>
    </source>
</evidence>
<keyword evidence="2" id="KW-0614">Plasmid</keyword>
<proteinExistence type="predicted"/>
<dbReference type="Proteomes" id="UP001305002">
    <property type="component" value="Plasmid unnamed"/>
</dbReference>
<feature type="compositionally biased region" description="Basic residues" evidence="1">
    <location>
        <begin position="79"/>
        <end position="90"/>
    </location>
</feature>
<reference evidence="2 3" key="2">
    <citation type="journal article" date="2024" name="Microb. Biotechnol.">
        <title>The involvement of multiple ABC transporters in daunorubicin efflux in Streptomyces coeruleorubidus.</title>
        <authorList>
            <person name="Dong J."/>
            <person name="Ning J."/>
            <person name="Tian Y."/>
            <person name="Li H."/>
            <person name="Chen H."/>
            <person name="Guan W."/>
        </authorList>
    </citation>
    <scope>NUCLEOTIDE SEQUENCE [LARGE SCALE GENOMIC DNA]</scope>
    <source>
        <strain evidence="2 3">CICC 11043</strain>
    </source>
</reference>
<reference evidence="2 3" key="1">
    <citation type="journal article" date="2021" name="J. Microbiol. Biotechnol.">
        <title>An Efficient Markerless Deletion System Suitable for the Industrial Strains of Streptomyces.</title>
        <authorList>
            <person name="Dong J."/>
            <person name="Wei J."/>
            <person name="Li H."/>
            <person name="Zhao S."/>
            <person name="Guan W."/>
        </authorList>
    </citation>
    <scope>NUCLEOTIDE SEQUENCE [LARGE SCALE GENOMIC DNA]</scope>
    <source>
        <strain evidence="2 3">CICC 11043</strain>
    </source>
</reference>
<organism evidence="2 3">
    <name type="scientific">Streptomyces coeruleorubidus</name>
    <dbReference type="NCBI Taxonomy" id="116188"/>
    <lineage>
        <taxon>Bacteria</taxon>
        <taxon>Bacillati</taxon>
        <taxon>Actinomycetota</taxon>
        <taxon>Actinomycetes</taxon>
        <taxon>Kitasatosporales</taxon>
        <taxon>Streptomycetaceae</taxon>
        <taxon>Streptomyces</taxon>
    </lineage>
</organism>
<feature type="region of interest" description="Disordered" evidence="1">
    <location>
        <begin position="44"/>
        <end position="90"/>
    </location>
</feature>
<evidence type="ECO:0000313" key="3">
    <source>
        <dbReference type="Proteomes" id="UP001305002"/>
    </source>
</evidence>